<comment type="caution">
    <text evidence="5">The sequence shown here is derived from an EMBL/GenBank/DDBJ whole genome shotgun (WGS) entry which is preliminary data.</text>
</comment>
<accession>A0A087CDZ0</accession>
<dbReference type="PANTHER" id="PTHR30231">
    <property type="entry name" value="DNA POLYMERASE III SUBUNIT EPSILON"/>
    <property type="match status" value="1"/>
</dbReference>
<dbReference type="AlphaFoldDB" id="A0A087CDZ0"/>
<evidence type="ECO:0000313" key="6">
    <source>
        <dbReference type="Proteomes" id="UP000029050"/>
    </source>
</evidence>
<keyword evidence="2" id="KW-0378">Hydrolase</keyword>
<reference evidence="5 6" key="1">
    <citation type="submission" date="2014-03" db="EMBL/GenBank/DDBJ databases">
        <title>Genomics of Bifidobacteria.</title>
        <authorList>
            <person name="Ventura M."/>
            <person name="Milani C."/>
            <person name="Lugli G.A."/>
        </authorList>
    </citation>
    <scope>NUCLEOTIDE SEQUENCE [LARGE SCALE GENOMIC DNA]</scope>
    <source>
        <strain evidence="5 6">LMG 21775</strain>
    </source>
</reference>
<keyword evidence="1" id="KW-0540">Nuclease</keyword>
<dbReference type="SMART" id="SM00479">
    <property type="entry name" value="EXOIII"/>
    <property type="match status" value="1"/>
</dbReference>
<dbReference type="GO" id="GO:0008408">
    <property type="term" value="F:3'-5' exonuclease activity"/>
    <property type="evidence" value="ECO:0007669"/>
    <property type="project" value="TreeGrafter"/>
</dbReference>
<dbReference type="EMBL" id="JGZI01000010">
    <property type="protein sequence ID" value="KFI81490.1"/>
    <property type="molecule type" value="Genomic_DNA"/>
</dbReference>
<dbReference type="GO" id="GO:0005829">
    <property type="term" value="C:cytosol"/>
    <property type="evidence" value="ECO:0007669"/>
    <property type="project" value="TreeGrafter"/>
</dbReference>
<dbReference type="Pfam" id="PF00929">
    <property type="entry name" value="RNase_T"/>
    <property type="match status" value="1"/>
</dbReference>
<dbReference type="InterPro" id="IPR012337">
    <property type="entry name" value="RNaseH-like_sf"/>
</dbReference>
<dbReference type="eggNOG" id="COG0847">
    <property type="taxonomic scope" value="Bacteria"/>
</dbReference>
<evidence type="ECO:0000256" key="1">
    <source>
        <dbReference type="ARBA" id="ARBA00022722"/>
    </source>
</evidence>
<organism evidence="5 6">
    <name type="scientific">Bifidobacterium psychraerophilum</name>
    <dbReference type="NCBI Taxonomy" id="218140"/>
    <lineage>
        <taxon>Bacteria</taxon>
        <taxon>Bacillati</taxon>
        <taxon>Actinomycetota</taxon>
        <taxon>Actinomycetes</taxon>
        <taxon>Bifidobacteriales</taxon>
        <taxon>Bifidobacteriaceae</taxon>
        <taxon>Bifidobacterium</taxon>
    </lineage>
</organism>
<dbReference type="SUPFAM" id="SSF53098">
    <property type="entry name" value="Ribonuclease H-like"/>
    <property type="match status" value="1"/>
</dbReference>
<gene>
    <name evidence="5" type="ORF">BPSY_1898</name>
</gene>
<keyword evidence="6" id="KW-1185">Reference proteome</keyword>
<dbReference type="CDD" id="cd06127">
    <property type="entry name" value="DEDDh"/>
    <property type="match status" value="1"/>
</dbReference>
<dbReference type="InterPro" id="IPR036397">
    <property type="entry name" value="RNaseH_sf"/>
</dbReference>
<evidence type="ECO:0000313" key="5">
    <source>
        <dbReference type="EMBL" id="KFI81490.1"/>
    </source>
</evidence>
<dbReference type="GO" id="GO:0003676">
    <property type="term" value="F:nucleic acid binding"/>
    <property type="evidence" value="ECO:0007669"/>
    <property type="project" value="InterPro"/>
</dbReference>
<name>A0A087CDZ0_9BIFI</name>
<dbReference type="PANTHER" id="PTHR30231:SF4">
    <property type="entry name" value="PROTEIN NEN2"/>
    <property type="match status" value="1"/>
</dbReference>
<proteinExistence type="predicted"/>
<feature type="domain" description="Exonuclease" evidence="4">
    <location>
        <begin position="27"/>
        <end position="209"/>
    </location>
</feature>
<dbReference type="GeneID" id="98301090"/>
<dbReference type="STRING" id="218140.BPSY_1898"/>
<evidence type="ECO:0000259" key="4">
    <source>
        <dbReference type="SMART" id="SM00479"/>
    </source>
</evidence>
<dbReference type="OrthoDB" id="9791657at2"/>
<dbReference type="Gene3D" id="3.30.420.10">
    <property type="entry name" value="Ribonuclease H-like superfamily/Ribonuclease H"/>
    <property type="match status" value="1"/>
</dbReference>
<evidence type="ECO:0000256" key="2">
    <source>
        <dbReference type="ARBA" id="ARBA00022801"/>
    </source>
</evidence>
<keyword evidence="3" id="KW-0269">Exonuclease</keyword>
<protein>
    <submittedName>
        <fullName evidence="5">DNA polymerase III, epsilon subunit</fullName>
    </submittedName>
</protein>
<dbReference type="Proteomes" id="UP000029050">
    <property type="component" value="Unassembled WGS sequence"/>
</dbReference>
<dbReference type="InterPro" id="IPR013520">
    <property type="entry name" value="Ribonucl_H"/>
</dbReference>
<evidence type="ECO:0000256" key="3">
    <source>
        <dbReference type="ARBA" id="ARBA00022839"/>
    </source>
</evidence>
<sequence length="251" mass="28001">MTDTHPILEGIEQAGTQDQETLLSQSWLLGFDTETTGAAPGADAIVSATLVLRNPQTGYKGDAIAEWLINPHRHISAGASRVNGFTDDFVQSNGVEPQDALAEISDVIIQAQRNAIPLLAYNAPFDVQMLLGDLRRWDCTQSEELSESDMLIVDPLVIDRSVSHRSGKRTLSFTTEYYGVEAHGDFHDATADTIAAVDLVKPMTTLYPQVGRLTLAELMPWQREAHRVWKESFNRWLESKGRRPIHEGWFE</sequence>
<dbReference type="RefSeq" id="WP_033497794.1">
    <property type="nucleotide sequence ID" value="NZ_JGZI01000010.1"/>
</dbReference>